<comment type="caution">
    <text evidence="1">The sequence shown here is derived from an EMBL/GenBank/DDBJ whole genome shotgun (WGS) entry which is preliminary data.</text>
</comment>
<protein>
    <submittedName>
        <fullName evidence="1">Uncharacterized protein</fullName>
    </submittedName>
</protein>
<organism evidence="1 2">
    <name type="scientific">Fulvivirga kasyanovii</name>
    <dbReference type="NCBI Taxonomy" id="396812"/>
    <lineage>
        <taxon>Bacteria</taxon>
        <taxon>Pseudomonadati</taxon>
        <taxon>Bacteroidota</taxon>
        <taxon>Cytophagia</taxon>
        <taxon>Cytophagales</taxon>
        <taxon>Fulvivirgaceae</taxon>
        <taxon>Fulvivirga</taxon>
    </lineage>
</organism>
<evidence type="ECO:0000313" key="1">
    <source>
        <dbReference type="EMBL" id="MTI27897.1"/>
    </source>
</evidence>
<dbReference type="Proteomes" id="UP000798808">
    <property type="component" value="Unassembled WGS sequence"/>
</dbReference>
<accession>A0ABW9RW35</accession>
<evidence type="ECO:0000313" key="2">
    <source>
        <dbReference type="Proteomes" id="UP000798808"/>
    </source>
</evidence>
<name>A0ABW9RW35_9BACT</name>
<proteinExistence type="predicted"/>
<reference evidence="1 2" key="1">
    <citation type="submission" date="2019-02" db="EMBL/GenBank/DDBJ databases">
        <authorList>
            <person name="Goldberg S.R."/>
            <person name="Haltli B.A."/>
            <person name="Correa H."/>
            <person name="Russell K.G."/>
        </authorList>
    </citation>
    <scope>NUCLEOTIDE SEQUENCE [LARGE SCALE GENOMIC DNA]</scope>
    <source>
        <strain evidence="1 2">JCM 16186</strain>
    </source>
</reference>
<gene>
    <name evidence="1" type="ORF">E1163_23270</name>
</gene>
<sequence length="188" mass="22082">MPEVDLEQFAQNKVIPDTLRKEILTALSYYPELKGTKIHFVFKDNIKKSFMQAQPLVKTMFRSRGKREYVIFISHYFKIGLERIFIHSVPFGVLVGWLGHELGHVMDYKDRSFFSLLKFGFGYILSKAYLIGAERVADTHAIQHGLADRIIETKNYILNHAHLPERYKSKIRRLYMPPEEVMMMVEAR</sequence>
<keyword evidence="2" id="KW-1185">Reference proteome</keyword>
<dbReference type="EMBL" id="SMLW01000646">
    <property type="protein sequence ID" value="MTI27897.1"/>
    <property type="molecule type" value="Genomic_DNA"/>
</dbReference>